<feature type="non-terminal residue" evidence="1">
    <location>
        <position position="1"/>
    </location>
</feature>
<dbReference type="AlphaFoldDB" id="A0A9P5PZB2"/>
<organism evidence="1 2">
    <name type="scientific">Rhodocollybia butyracea</name>
    <dbReference type="NCBI Taxonomy" id="206335"/>
    <lineage>
        <taxon>Eukaryota</taxon>
        <taxon>Fungi</taxon>
        <taxon>Dikarya</taxon>
        <taxon>Basidiomycota</taxon>
        <taxon>Agaricomycotina</taxon>
        <taxon>Agaricomycetes</taxon>
        <taxon>Agaricomycetidae</taxon>
        <taxon>Agaricales</taxon>
        <taxon>Marasmiineae</taxon>
        <taxon>Omphalotaceae</taxon>
        <taxon>Rhodocollybia</taxon>
    </lineage>
</organism>
<name>A0A9P5PZB2_9AGAR</name>
<reference evidence="1" key="1">
    <citation type="submission" date="2020-11" db="EMBL/GenBank/DDBJ databases">
        <authorList>
            <consortium name="DOE Joint Genome Institute"/>
            <person name="Ahrendt S."/>
            <person name="Riley R."/>
            <person name="Andreopoulos W."/>
            <person name="Labutti K."/>
            <person name="Pangilinan J."/>
            <person name="Ruiz-Duenas F.J."/>
            <person name="Barrasa J.M."/>
            <person name="Sanchez-Garcia M."/>
            <person name="Camarero S."/>
            <person name="Miyauchi S."/>
            <person name="Serrano A."/>
            <person name="Linde D."/>
            <person name="Babiker R."/>
            <person name="Drula E."/>
            <person name="Ayuso-Fernandez I."/>
            <person name="Pacheco R."/>
            <person name="Padilla G."/>
            <person name="Ferreira P."/>
            <person name="Barriuso J."/>
            <person name="Kellner H."/>
            <person name="Castanera R."/>
            <person name="Alfaro M."/>
            <person name="Ramirez L."/>
            <person name="Pisabarro A.G."/>
            <person name="Kuo A."/>
            <person name="Tritt A."/>
            <person name="Lipzen A."/>
            <person name="He G."/>
            <person name="Yan M."/>
            <person name="Ng V."/>
            <person name="Cullen D."/>
            <person name="Martin F."/>
            <person name="Rosso M.-N."/>
            <person name="Henrissat B."/>
            <person name="Hibbett D."/>
            <person name="Martinez A.T."/>
            <person name="Grigoriev I.V."/>
        </authorList>
    </citation>
    <scope>NUCLEOTIDE SEQUENCE</scope>
    <source>
        <strain evidence="1">AH 40177</strain>
    </source>
</reference>
<sequence length="232" mass="25705">MSDSVLERFEQPSESVNTTSLNDLEPCTRLPTSAELGALLSLPLLDETGQIALFGDILNTSDKPDGTTVIVLFIRHFWCPLDQDYVQEVRDLLQRLSNGKEELPEVIIVSNGSSTLISKYQEIFDLPGEKGSELKVRMYTDPTCQTYSVLGCIDTGEAFRSHSYIKHTSVIGGIATVILRAINHKMPLWEKGGAIKQLGGEFVCGLKVDCMYAHRMQNTHDHTSFGDVLKIA</sequence>
<dbReference type="Proteomes" id="UP000772434">
    <property type="component" value="Unassembled WGS sequence"/>
</dbReference>
<gene>
    <name evidence="1" type="ORF">BDP27DRAFT_1212188</name>
</gene>
<dbReference type="PANTHER" id="PTHR28630">
    <property type="match status" value="1"/>
</dbReference>
<dbReference type="PANTHER" id="PTHR28630:SF3">
    <property type="entry name" value="PEROXIREDOXIN-LIKE 2C"/>
    <property type="match status" value="1"/>
</dbReference>
<evidence type="ECO:0000313" key="1">
    <source>
        <dbReference type="EMBL" id="KAF9075374.1"/>
    </source>
</evidence>
<comment type="caution">
    <text evidence="1">The sequence shown here is derived from an EMBL/GenBank/DDBJ whole genome shotgun (WGS) entry which is preliminary data.</text>
</comment>
<evidence type="ECO:0000313" key="2">
    <source>
        <dbReference type="Proteomes" id="UP000772434"/>
    </source>
</evidence>
<protein>
    <submittedName>
        <fullName evidence="1">Uncharacterized protein</fullName>
    </submittedName>
</protein>
<accession>A0A9P5PZB2</accession>
<dbReference type="EMBL" id="JADNRY010000009">
    <property type="protein sequence ID" value="KAF9075374.1"/>
    <property type="molecule type" value="Genomic_DNA"/>
</dbReference>
<dbReference type="OrthoDB" id="40334at2759"/>
<keyword evidence="2" id="KW-1185">Reference proteome</keyword>
<proteinExistence type="predicted"/>
<dbReference type="InterPro" id="IPR032801">
    <property type="entry name" value="PXL2A/B/C"/>
</dbReference>